<proteinExistence type="predicted"/>
<dbReference type="STRING" id="145854.GA0074692_3639"/>
<dbReference type="RefSeq" id="WP_091646098.1">
    <property type="nucleotide sequence ID" value="NZ_FMHW01000002.1"/>
</dbReference>
<dbReference type="Proteomes" id="UP000198959">
    <property type="component" value="Unassembled WGS sequence"/>
</dbReference>
<gene>
    <name evidence="1" type="ORF">GA0074692_3639</name>
</gene>
<organism evidence="1 2">
    <name type="scientific">Micromonospora pallida</name>
    <dbReference type="NCBI Taxonomy" id="145854"/>
    <lineage>
        <taxon>Bacteria</taxon>
        <taxon>Bacillati</taxon>
        <taxon>Actinomycetota</taxon>
        <taxon>Actinomycetes</taxon>
        <taxon>Micromonosporales</taxon>
        <taxon>Micromonosporaceae</taxon>
        <taxon>Micromonospora</taxon>
    </lineage>
</organism>
<protein>
    <recommendedName>
        <fullName evidence="3">Flavin reductase</fullName>
    </recommendedName>
</protein>
<name>A0A1C6SW43_9ACTN</name>
<keyword evidence="2" id="KW-1185">Reference proteome</keyword>
<sequence>MSGVSLAELRRHVAARPAWRCRVCAAPWPCQPAKLGLRIQYAGNTVALMLYLCALLHDAIEDRLGTSPGDVDPTGLFSRFVGWARRRSPDSVG</sequence>
<dbReference type="AlphaFoldDB" id="A0A1C6SW43"/>
<accession>A0A1C6SW43</accession>
<dbReference type="OrthoDB" id="3393036at2"/>
<evidence type="ECO:0000313" key="1">
    <source>
        <dbReference type="EMBL" id="SCL33708.1"/>
    </source>
</evidence>
<reference evidence="2" key="1">
    <citation type="submission" date="2016-06" db="EMBL/GenBank/DDBJ databases">
        <authorList>
            <person name="Varghese N."/>
            <person name="Submissions Spin"/>
        </authorList>
    </citation>
    <scope>NUCLEOTIDE SEQUENCE [LARGE SCALE GENOMIC DNA]</scope>
    <source>
        <strain evidence="2">DSM 43817</strain>
    </source>
</reference>
<evidence type="ECO:0000313" key="2">
    <source>
        <dbReference type="Proteomes" id="UP000198959"/>
    </source>
</evidence>
<evidence type="ECO:0008006" key="3">
    <source>
        <dbReference type="Google" id="ProtNLM"/>
    </source>
</evidence>
<dbReference type="EMBL" id="FMHW01000002">
    <property type="protein sequence ID" value="SCL33708.1"/>
    <property type="molecule type" value="Genomic_DNA"/>
</dbReference>